<evidence type="ECO:0000313" key="2">
    <source>
        <dbReference type="Proteomes" id="UP000232806"/>
    </source>
</evidence>
<name>A0A2H4VDN7_9EURY</name>
<evidence type="ECO:0000313" key="1">
    <source>
        <dbReference type="EMBL" id="AUB56206.1"/>
    </source>
</evidence>
<dbReference type="RefSeq" id="WP_100906180.1">
    <property type="nucleotide sequence ID" value="NZ_CP017766.1"/>
</dbReference>
<sequence length="148" mass="17218">MRLWSLHPGYLDSKGLVALWREGLLARAVLTGKTKGYTHHPQLNRFKIQDHPLLFLDTYLNHVYNEACARGYNFNQEKIGVNCTTRQIPVTSGQLSYEFHHLQRKLQKRDPDTYLATKRLMDKKGSIQTNPVFKVIPGDIEPWEKVEK</sequence>
<dbReference type="GeneID" id="35121821"/>
<dbReference type="OrthoDB" id="70703at2157"/>
<dbReference type="AlphaFoldDB" id="A0A2H4VDN7"/>
<protein>
    <recommendedName>
        <fullName evidence="3">DNA lyase</fullName>
    </recommendedName>
</protein>
<dbReference type="Proteomes" id="UP000232806">
    <property type="component" value="Chromosome"/>
</dbReference>
<dbReference type="InterPro" id="IPR004260">
    <property type="entry name" value="Pyr-dimer_DNA_glycosylase"/>
</dbReference>
<evidence type="ECO:0008006" key="3">
    <source>
        <dbReference type="Google" id="ProtNLM"/>
    </source>
</evidence>
<dbReference type="EMBL" id="CP017766">
    <property type="protein sequence ID" value="AUB56206.1"/>
    <property type="molecule type" value="Genomic_DNA"/>
</dbReference>
<accession>A0A2H4VDN7</accession>
<organism evidence="1 2">
    <name type="scientific">Methanobacterium subterraneum</name>
    <dbReference type="NCBI Taxonomy" id="59277"/>
    <lineage>
        <taxon>Archaea</taxon>
        <taxon>Methanobacteriati</taxon>
        <taxon>Methanobacteriota</taxon>
        <taxon>Methanomada group</taxon>
        <taxon>Methanobacteria</taxon>
        <taxon>Methanobacteriales</taxon>
        <taxon>Methanobacteriaceae</taxon>
        <taxon>Methanobacterium</taxon>
    </lineage>
</organism>
<reference evidence="1 2" key="1">
    <citation type="submission" date="2016-10" db="EMBL/GenBank/DDBJ databases">
        <title>Comparative genomics between deep and shallow subseafloor isolates.</title>
        <authorList>
            <person name="Ishii S."/>
            <person name="Miller J.R."/>
            <person name="Sutton G."/>
            <person name="Suzuki S."/>
            <person name="Methe B."/>
            <person name="Inagaki F."/>
            <person name="Imachi H."/>
        </authorList>
    </citation>
    <scope>NUCLEOTIDE SEQUENCE [LARGE SCALE GENOMIC DNA]</scope>
    <source>
        <strain evidence="1 2">MO-MB1</strain>
    </source>
</reference>
<dbReference type="Pfam" id="PF03013">
    <property type="entry name" value="Pyr_excise"/>
    <property type="match status" value="1"/>
</dbReference>
<proteinExistence type="predicted"/>
<gene>
    <name evidence="1" type="ORF">BK007_09425</name>
</gene>